<dbReference type="SUPFAM" id="SSF49599">
    <property type="entry name" value="TRAF domain-like"/>
    <property type="match status" value="4"/>
</dbReference>
<dbReference type="PANTHER" id="PTHR47242:SF1">
    <property type="entry name" value="TRAF-LIKE FAMILY PROTEIN"/>
    <property type="match status" value="1"/>
</dbReference>
<dbReference type="RefSeq" id="XP_003062313.1">
    <property type="nucleotide sequence ID" value="XM_003062267.1"/>
</dbReference>
<dbReference type="Proteomes" id="UP000001876">
    <property type="component" value="Unassembled WGS sequence"/>
</dbReference>
<proteinExistence type="predicted"/>
<evidence type="ECO:0000259" key="2">
    <source>
        <dbReference type="PROSITE" id="PS50144"/>
    </source>
</evidence>
<keyword evidence="4" id="KW-1185">Reference proteome</keyword>
<feature type="compositionally biased region" description="Polar residues" evidence="1">
    <location>
        <begin position="744"/>
        <end position="756"/>
    </location>
</feature>
<name>C1N342_MICPC</name>
<dbReference type="eggNOG" id="KOG1987">
    <property type="taxonomic scope" value="Eukaryota"/>
</dbReference>
<dbReference type="Gene3D" id="2.60.210.10">
    <property type="entry name" value="Apoptosis, Tumor Necrosis Factor Receptor Associated Protein 2, Chain A"/>
    <property type="match status" value="4"/>
</dbReference>
<dbReference type="OMA" id="TTRCEEW"/>
<dbReference type="PANTHER" id="PTHR47242">
    <property type="entry name" value="TRAF-LIKE FAMILY PROTEIN"/>
    <property type="match status" value="1"/>
</dbReference>
<feature type="region of interest" description="Disordered" evidence="1">
    <location>
        <begin position="744"/>
        <end position="783"/>
    </location>
</feature>
<evidence type="ECO:0000313" key="4">
    <source>
        <dbReference type="Proteomes" id="UP000001876"/>
    </source>
</evidence>
<dbReference type="CDD" id="cd00121">
    <property type="entry name" value="MATH"/>
    <property type="match status" value="3"/>
</dbReference>
<gene>
    <name evidence="3" type="ORF">MICPUCDRAFT_35799</name>
</gene>
<feature type="domain" description="MATH" evidence="2">
    <location>
        <begin position="691"/>
        <end position="850"/>
    </location>
</feature>
<protein>
    <submittedName>
        <fullName evidence="3">Predicted protein</fullName>
    </submittedName>
</protein>
<feature type="domain" description="MATH" evidence="2">
    <location>
        <begin position="226"/>
        <end position="356"/>
    </location>
</feature>
<dbReference type="InterPro" id="IPR002083">
    <property type="entry name" value="MATH/TRAF_dom"/>
</dbReference>
<dbReference type="PROSITE" id="PS50144">
    <property type="entry name" value="MATH"/>
    <property type="match status" value="4"/>
</dbReference>
<evidence type="ECO:0000313" key="3">
    <source>
        <dbReference type="EMBL" id="EEH53132.1"/>
    </source>
</evidence>
<reference evidence="3 4" key="1">
    <citation type="journal article" date="2009" name="Science">
        <title>Green evolution and dynamic adaptations revealed by genomes of the marine picoeukaryotes Micromonas.</title>
        <authorList>
            <person name="Worden A.Z."/>
            <person name="Lee J.H."/>
            <person name="Mock T."/>
            <person name="Rouze P."/>
            <person name="Simmons M.P."/>
            <person name="Aerts A.L."/>
            <person name="Allen A.E."/>
            <person name="Cuvelier M.L."/>
            <person name="Derelle E."/>
            <person name="Everett M.V."/>
            <person name="Foulon E."/>
            <person name="Grimwood J."/>
            <person name="Gundlach H."/>
            <person name="Henrissat B."/>
            <person name="Napoli C."/>
            <person name="McDonald S.M."/>
            <person name="Parker M.S."/>
            <person name="Rombauts S."/>
            <person name="Salamov A."/>
            <person name="Von Dassow P."/>
            <person name="Badger J.H."/>
            <person name="Coutinho P.M."/>
            <person name="Demir E."/>
            <person name="Dubchak I."/>
            <person name="Gentemann C."/>
            <person name="Eikrem W."/>
            <person name="Gready J.E."/>
            <person name="John U."/>
            <person name="Lanier W."/>
            <person name="Lindquist E.A."/>
            <person name="Lucas S."/>
            <person name="Mayer K.F."/>
            <person name="Moreau H."/>
            <person name="Not F."/>
            <person name="Otillar R."/>
            <person name="Panaud O."/>
            <person name="Pangilinan J."/>
            <person name="Paulsen I."/>
            <person name="Piegu B."/>
            <person name="Poliakov A."/>
            <person name="Robbens S."/>
            <person name="Schmutz J."/>
            <person name="Toulza E."/>
            <person name="Wyss T."/>
            <person name="Zelensky A."/>
            <person name="Zhou K."/>
            <person name="Armbrust E.V."/>
            <person name="Bhattacharya D."/>
            <person name="Goodenough U.W."/>
            <person name="Van de Peer Y."/>
            <person name="Grigoriev I.V."/>
        </authorList>
    </citation>
    <scope>NUCLEOTIDE SEQUENCE [LARGE SCALE GENOMIC DNA]</scope>
    <source>
        <strain evidence="3 4">CCMP1545</strain>
    </source>
</reference>
<organism evidence="4">
    <name type="scientific">Micromonas pusilla (strain CCMP1545)</name>
    <name type="common">Picoplanktonic green alga</name>
    <dbReference type="NCBI Taxonomy" id="564608"/>
    <lineage>
        <taxon>Eukaryota</taxon>
        <taxon>Viridiplantae</taxon>
        <taxon>Chlorophyta</taxon>
        <taxon>Mamiellophyceae</taxon>
        <taxon>Mamiellales</taxon>
        <taxon>Mamiellaceae</taxon>
        <taxon>Micromonas</taxon>
    </lineage>
</organism>
<feature type="compositionally biased region" description="Gly residues" evidence="1">
    <location>
        <begin position="758"/>
        <end position="783"/>
    </location>
</feature>
<evidence type="ECO:0000256" key="1">
    <source>
        <dbReference type="SAM" id="MobiDB-lite"/>
    </source>
</evidence>
<feature type="non-terminal residue" evidence="3">
    <location>
        <position position="981"/>
    </location>
</feature>
<feature type="region of interest" description="Disordered" evidence="1">
    <location>
        <begin position="1"/>
        <end position="29"/>
    </location>
</feature>
<dbReference type="STRING" id="564608.C1N342"/>
<dbReference type="AlphaFoldDB" id="C1N342"/>
<sequence>MADALDRGSSPIAHEREEGGGRDGDDGVAPRVALNADEAAVVAAAGVGGVGFVEAFREGQHAATLRWTLPEFGATRARQLWGDAKDVGGHECRLLVYPKGDTAALPGYSSVFLEMRAKAPAARADSGGKGRGAPGNWECFAWYALTVVHPTDPTKNRTRQSYHRFSATKKSHGWCDFAVIDPEFLLDGVVLVCADIVVLSETAELSRDDLPPGNPHLNEAMSEVTSGRFQWTIHNFNAFRAMMGTHKIVSPKFPAGDCHFAVAAYQTALGGEDGGSDGGGGLSAEPSAWLLFRVSLVNQVDSKKTAHRDTYGRFASGEDGGDHTSLGWNDFLDMSRLDDPEEGFSTGAAGKVTLAVTFYVIRESHGARGSRHGHGGVDGDGAYRARFVWKIDNFTKLKDLLKKRKMNGLCVKSKRFVVGGKDCRVVIYPRGQQSPATSLSMFLEVTNVSERRRRPPTAGKHNWSVFVSHRMGVLNHHDASKSVIRESQNRYGRSAKDWGWREFLPLTSLFDNDAGFLDPARDRVVFVAEVLVLKEHSELKKMDPTRVAGAIMSFEDTLAGDKLLWGLGGSFGKNMKTISKHFGERVAVCAKHPTTRCEEWWEGTLQLSKNDRVIVLKYAARWNDEIDDLNDVDAHDDGLSDHTLEKRFDADDVVNVRRLTAEEDGDLLDGADDAVSKLRTPPADAPGRGVNVDFTWKIENVSAFRGILETRKLFSRFFPAGGVNLRLGAYESFDTLCVYLESDQGSTPSAMKNKTTPPGGGGGGAIGEGGKIGTGGGDGGGGGDGDGDYWVRYRVAVTNQKHPDRTKWKDATTSSKRWTSNVIQFMPTEDLTHPEGGYLVKDSIALAVEVLDVCYFNPDVDDGGSGFSKGDVAGAASMLPAIMKAAMNENAAEALSASLLDLGMSGADVKDTFRTAAEHFNLDDCDVDELLHAVATSAAAAAGGGGGSIPGGGGVAAAGKDAATKRLVDKLGPRGALAAAA</sequence>
<feature type="compositionally biased region" description="Basic and acidic residues" evidence="1">
    <location>
        <begin position="13"/>
        <end position="25"/>
    </location>
</feature>
<dbReference type="EMBL" id="GG663746">
    <property type="protein sequence ID" value="EEH53132.1"/>
    <property type="molecule type" value="Genomic_DNA"/>
</dbReference>
<dbReference type="OrthoDB" id="515575at2759"/>
<dbReference type="KEGG" id="mpp:MICPUCDRAFT_35799"/>
<feature type="domain" description="MATH" evidence="2">
    <location>
        <begin position="62"/>
        <end position="202"/>
    </location>
</feature>
<dbReference type="GeneID" id="9687985"/>
<dbReference type="Pfam" id="PF22486">
    <property type="entry name" value="MATH_2"/>
    <property type="match status" value="1"/>
</dbReference>
<dbReference type="InterPro" id="IPR008974">
    <property type="entry name" value="TRAF-like"/>
</dbReference>
<accession>C1N342</accession>
<feature type="domain" description="MATH" evidence="2">
    <location>
        <begin position="384"/>
        <end position="530"/>
    </location>
</feature>